<proteinExistence type="predicted"/>
<feature type="signal peptide" evidence="1">
    <location>
        <begin position="1"/>
        <end position="19"/>
    </location>
</feature>
<dbReference type="PROSITE" id="PS50234">
    <property type="entry name" value="VWFA"/>
    <property type="match status" value="1"/>
</dbReference>
<name>A0A2T6KRH5_9RHOB</name>
<dbReference type="Gene3D" id="3.40.50.410">
    <property type="entry name" value="von Willebrand factor, type A domain"/>
    <property type="match status" value="1"/>
</dbReference>
<dbReference type="RefSeq" id="WP_108384799.1">
    <property type="nucleotide sequence ID" value="NZ_QBUD01000001.1"/>
</dbReference>
<organism evidence="3 4">
    <name type="scientific">Yoonia sediminilitoris</name>
    <dbReference type="NCBI Taxonomy" id="1286148"/>
    <lineage>
        <taxon>Bacteria</taxon>
        <taxon>Pseudomonadati</taxon>
        <taxon>Pseudomonadota</taxon>
        <taxon>Alphaproteobacteria</taxon>
        <taxon>Rhodobacterales</taxon>
        <taxon>Paracoccaceae</taxon>
        <taxon>Yoonia</taxon>
    </lineage>
</organism>
<keyword evidence="4" id="KW-1185">Reference proteome</keyword>
<dbReference type="AlphaFoldDB" id="A0A2T6KRH5"/>
<gene>
    <name evidence="3" type="ORF">C8N45_101728</name>
</gene>
<dbReference type="Proteomes" id="UP000244523">
    <property type="component" value="Unassembled WGS sequence"/>
</dbReference>
<dbReference type="InterPro" id="IPR036465">
    <property type="entry name" value="vWFA_dom_sf"/>
</dbReference>
<evidence type="ECO:0000259" key="2">
    <source>
        <dbReference type="PROSITE" id="PS50234"/>
    </source>
</evidence>
<protein>
    <submittedName>
        <fullName evidence="3">von Willebrand factor type A domain-containing protein</fullName>
    </submittedName>
</protein>
<evidence type="ECO:0000256" key="1">
    <source>
        <dbReference type="SAM" id="SignalP"/>
    </source>
</evidence>
<feature type="domain" description="VWFA" evidence="2">
    <location>
        <begin position="24"/>
        <end position="203"/>
    </location>
</feature>
<accession>A0A2T6KRH5</accession>
<dbReference type="InterPro" id="IPR002035">
    <property type="entry name" value="VWF_A"/>
</dbReference>
<comment type="caution">
    <text evidence="3">The sequence shown here is derived from an EMBL/GenBank/DDBJ whole genome shotgun (WGS) entry which is preliminary data.</text>
</comment>
<dbReference type="Pfam" id="PF13519">
    <property type="entry name" value="VWA_2"/>
    <property type="match status" value="1"/>
</dbReference>
<evidence type="ECO:0000313" key="3">
    <source>
        <dbReference type="EMBL" id="PUB19135.1"/>
    </source>
</evidence>
<dbReference type="SUPFAM" id="SSF53300">
    <property type="entry name" value="vWA-like"/>
    <property type="match status" value="1"/>
</dbReference>
<dbReference type="EMBL" id="QBUD01000001">
    <property type="protein sequence ID" value="PUB19135.1"/>
    <property type="molecule type" value="Genomic_DNA"/>
</dbReference>
<reference evidence="3 4" key="1">
    <citation type="submission" date="2018-04" db="EMBL/GenBank/DDBJ databases">
        <title>Genomic Encyclopedia of Archaeal and Bacterial Type Strains, Phase II (KMG-II): from individual species to whole genera.</title>
        <authorList>
            <person name="Goeker M."/>
        </authorList>
    </citation>
    <scope>NUCLEOTIDE SEQUENCE [LARGE SCALE GENOMIC DNA]</scope>
    <source>
        <strain evidence="3 4">DSM 29955</strain>
    </source>
</reference>
<dbReference type="OrthoDB" id="9783818at2"/>
<feature type="chain" id="PRO_5015524904" evidence="1">
    <location>
        <begin position="20"/>
        <end position="296"/>
    </location>
</feature>
<evidence type="ECO:0000313" key="4">
    <source>
        <dbReference type="Proteomes" id="UP000244523"/>
    </source>
</evidence>
<sequence>MKVMILALLTCLLSTPVLAQERLNTILVMDGSGSMKERLDGVTKMQIAKRVVGRMLQEFPADQRLGLIVYGQSALGNCGDIDTLVNPNVGTGQEIGRQLRQIAPLGETPMAAAIVAAAEALQYQSSPARVILVTDGAETCSDDPCRAIRRLKELAVDLTAHVIGFDITDEATLTQMACIADATGGQFATAASADELAMALSALTRADGPLRGRAVFIARLGDRNGGLVQDAISWNITGPDGPVVRRAQGNPLVLELPFGRYQATTARHKDGARATGNLFIGTAAGGTGTVFLPATR</sequence>
<dbReference type="SMART" id="SM00327">
    <property type="entry name" value="VWA"/>
    <property type="match status" value="1"/>
</dbReference>
<keyword evidence="1" id="KW-0732">Signal</keyword>